<dbReference type="GO" id="GO:0016491">
    <property type="term" value="F:oxidoreductase activity"/>
    <property type="evidence" value="ECO:0007669"/>
    <property type="project" value="UniProtKB-KW"/>
</dbReference>
<dbReference type="InterPro" id="IPR036188">
    <property type="entry name" value="FAD/NAD-bd_sf"/>
</dbReference>
<dbReference type="KEGG" id="ccb:Clocel_2996"/>
<dbReference type="AlphaFoldDB" id="D9ST26"/>
<gene>
    <name evidence="3" type="ordered locus">Clocel_2996</name>
</gene>
<keyword evidence="1" id="KW-0560">Oxidoreductase</keyword>
<dbReference type="eggNOG" id="COG0446">
    <property type="taxonomic scope" value="Bacteria"/>
</dbReference>
<dbReference type="PRINTS" id="PR00469">
    <property type="entry name" value="PNDRDTASEII"/>
</dbReference>
<dbReference type="PANTHER" id="PTHR42949:SF3">
    <property type="entry name" value="ANAEROBIC GLYCEROL-3-PHOSPHATE DEHYDROGENASE SUBUNIT B"/>
    <property type="match status" value="1"/>
</dbReference>
<accession>D9ST26</accession>
<organism evidence="3 4">
    <name type="scientific">Clostridium cellulovorans (strain ATCC 35296 / DSM 3052 / OCM 3 / 743B)</name>
    <dbReference type="NCBI Taxonomy" id="573061"/>
    <lineage>
        <taxon>Bacteria</taxon>
        <taxon>Bacillati</taxon>
        <taxon>Bacillota</taxon>
        <taxon>Clostridia</taxon>
        <taxon>Eubacteriales</taxon>
        <taxon>Clostridiaceae</taxon>
        <taxon>Clostridium</taxon>
    </lineage>
</organism>
<dbReference type="Proteomes" id="UP000002730">
    <property type="component" value="Chromosome"/>
</dbReference>
<name>D9ST26_CLOC7</name>
<proteinExistence type="predicted"/>
<dbReference type="PRINTS" id="PR00368">
    <property type="entry name" value="FADPNR"/>
</dbReference>
<dbReference type="EMBL" id="CP002160">
    <property type="protein sequence ID" value="ADL52688.1"/>
    <property type="molecule type" value="Genomic_DNA"/>
</dbReference>
<evidence type="ECO:0000256" key="1">
    <source>
        <dbReference type="ARBA" id="ARBA00023002"/>
    </source>
</evidence>
<evidence type="ECO:0000313" key="3">
    <source>
        <dbReference type="EMBL" id="ADL52688.1"/>
    </source>
</evidence>
<dbReference type="OrthoDB" id="9776839at2"/>
<reference evidence="3 4" key="1">
    <citation type="submission" date="2010-08" db="EMBL/GenBank/DDBJ databases">
        <title>Complete sequence of Clostridium cellulovorans 743B.</title>
        <authorList>
            <consortium name="US DOE Joint Genome Institute"/>
            <person name="Lucas S."/>
            <person name="Copeland A."/>
            <person name="Lapidus A."/>
            <person name="Cheng J.-F."/>
            <person name="Bruce D."/>
            <person name="Goodwin L."/>
            <person name="Pitluck S."/>
            <person name="Chertkov O."/>
            <person name="Detter J.C."/>
            <person name="Han C."/>
            <person name="Tapia R."/>
            <person name="Land M."/>
            <person name="Hauser L."/>
            <person name="Chang Y.-J."/>
            <person name="Jeffries C."/>
            <person name="Kyrpides N."/>
            <person name="Ivanova N."/>
            <person name="Mikhailova N."/>
            <person name="Hemme C.L."/>
            <person name="Woyke T."/>
        </authorList>
    </citation>
    <scope>NUCLEOTIDE SEQUENCE [LARGE SCALE GENOMIC DNA]</scope>
    <source>
        <strain evidence="4">ATCC 35296 / DSM 3052 / OCM 3 / 743B</strain>
    </source>
</reference>
<feature type="domain" description="FAD/NAD(P)-binding" evidence="2">
    <location>
        <begin position="3"/>
        <end position="296"/>
    </location>
</feature>
<sequence length="417" mass="46244">MEYDIVIIGAGEAGMIAAISAKNTDENTKVLIIDRKEELGGALNSNITVGYGNKYLRRNYTAPEYAQILGENLVDCGIEYKLKTTVLEINDKKEILAVNEEDGIFTIKAKAIVLANGYAEVPRGMSNIPSSRYAGVHTLGNAKDFVHKEGFLPGKSVIIYGASDISLIFARRLIIEGAKVKMVIDNNPYEPTDEATIEQYLGDFNIPLYLGYAIESLTGRERITGISICKLDEDNKMITDTREYYNCDTLIIAPKGRPNRDLAEMAKIAIDESTGGPKVNESYSTNVEGIFACGNALYIHDFLEDFSEEAMIAGKNAVLSLKGEGFSNMALPIVKGSGIQFVAPQYINVGKMEDTLELSYRVDNKFENKKLVVYFNSEKILTKELRKVIPGIKETIIIPKNLINHYKDSEKIFIEIN</sequence>
<keyword evidence="4" id="KW-1185">Reference proteome</keyword>
<protein>
    <submittedName>
        <fullName evidence="3">FAD-dependent pyridine nucleotide-disulphide oxidoreductase</fullName>
    </submittedName>
</protein>
<dbReference type="RefSeq" id="WP_010075784.1">
    <property type="nucleotide sequence ID" value="NC_014393.1"/>
</dbReference>
<dbReference type="InterPro" id="IPR051691">
    <property type="entry name" value="Metab_Enz_Cyan_OpOx_G3PDH"/>
</dbReference>
<dbReference type="STRING" id="573061.Clocel_2996"/>
<dbReference type="SUPFAM" id="SSF51905">
    <property type="entry name" value="FAD/NAD(P)-binding domain"/>
    <property type="match status" value="2"/>
</dbReference>
<evidence type="ECO:0000259" key="2">
    <source>
        <dbReference type="Pfam" id="PF07992"/>
    </source>
</evidence>
<dbReference type="Pfam" id="PF07992">
    <property type="entry name" value="Pyr_redox_2"/>
    <property type="match status" value="1"/>
</dbReference>
<dbReference type="InterPro" id="IPR023753">
    <property type="entry name" value="FAD/NAD-binding_dom"/>
</dbReference>
<dbReference type="Gene3D" id="3.50.50.60">
    <property type="entry name" value="FAD/NAD(P)-binding domain"/>
    <property type="match status" value="2"/>
</dbReference>
<dbReference type="HOGENOM" id="CLU_030705_0_0_9"/>
<dbReference type="PANTHER" id="PTHR42949">
    <property type="entry name" value="ANAEROBIC GLYCEROL-3-PHOSPHATE DEHYDROGENASE SUBUNIT B"/>
    <property type="match status" value="1"/>
</dbReference>
<evidence type="ECO:0000313" key="4">
    <source>
        <dbReference type="Proteomes" id="UP000002730"/>
    </source>
</evidence>